<name>A0AAN8VDI3_9MAGN</name>
<dbReference type="Pfam" id="PF01535">
    <property type="entry name" value="PPR"/>
    <property type="match status" value="3"/>
</dbReference>
<dbReference type="InterPro" id="IPR046848">
    <property type="entry name" value="E_motif"/>
</dbReference>
<dbReference type="GO" id="GO:0003723">
    <property type="term" value="F:RNA binding"/>
    <property type="evidence" value="ECO:0007669"/>
    <property type="project" value="InterPro"/>
</dbReference>
<evidence type="ECO:0000313" key="4">
    <source>
        <dbReference type="Proteomes" id="UP001370490"/>
    </source>
</evidence>
<dbReference type="PROSITE" id="PS51375">
    <property type="entry name" value="PPR"/>
    <property type="match status" value="5"/>
</dbReference>
<keyword evidence="1" id="KW-0677">Repeat</keyword>
<keyword evidence="4" id="KW-1185">Reference proteome</keyword>
<dbReference type="FunFam" id="1.25.40.10:FF:000344">
    <property type="entry name" value="Pentatricopeptide repeat-containing protein"/>
    <property type="match status" value="1"/>
</dbReference>
<dbReference type="InterPro" id="IPR046960">
    <property type="entry name" value="PPR_At4g14850-like_plant"/>
</dbReference>
<dbReference type="AlphaFoldDB" id="A0AAN8VDI3"/>
<feature type="repeat" description="PPR" evidence="2">
    <location>
        <begin position="381"/>
        <end position="411"/>
    </location>
</feature>
<dbReference type="GO" id="GO:0009451">
    <property type="term" value="P:RNA modification"/>
    <property type="evidence" value="ECO:0007669"/>
    <property type="project" value="InterPro"/>
</dbReference>
<dbReference type="Pfam" id="PF13041">
    <property type="entry name" value="PPR_2"/>
    <property type="match status" value="2"/>
</dbReference>
<dbReference type="PANTHER" id="PTHR47926:SF453">
    <property type="entry name" value="PENTATRICOPEPTIDE REPEAT (PPR) SUPERFAMILY PROTEIN"/>
    <property type="match status" value="1"/>
</dbReference>
<dbReference type="EMBL" id="JBAMMX010000015">
    <property type="protein sequence ID" value="KAK6925693.1"/>
    <property type="molecule type" value="Genomic_DNA"/>
</dbReference>
<accession>A0AAN8VDI3</accession>
<evidence type="ECO:0000256" key="1">
    <source>
        <dbReference type="ARBA" id="ARBA00022737"/>
    </source>
</evidence>
<dbReference type="Pfam" id="PF20431">
    <property type="entry name" value="E_motif"/>
    <property type="match status" value="1"/>
</dbReference>
<proteinExistence type="predicted"/>
<feature type="repeat" description="PPR" evidence="2">
    <location>
        <begin position="210"/>
        <end position="244"/>
    </location>
</feature>
<dbReference type="NCBIfam" id="TIGR00756">
    <property type="entry name" value="PPR"/>
    <property type="match status" value="5"/>
</dbReference>
<dbReference type="InterPro" id="IPR002885">
    <property type="entry name" value="PPR_rpt"/>
</dbReference>
<dbReference type="FunFam" id="1.25.40.10:FF:000090">
    <property type="entry name" value="Pentatricopeptide repeat-containing protein, chloroplastic"/>
    <property type="match status" value="1"/>
</dbReference>
<evidence type="ECO:0000313" key="3">
    <source>
        <dbReference type="EMBL" id="KAK6925693.1"/>
    </source>
</evidence>
<feature type="repeat" description="PPR" evidence="2">
    <location>
        <begin position="245"/>
        <end position="279"/>
    </location>
</feature>
<reference evidence="3 4" key="1">
    <citation type="submission" date="2023-12" db="EMBL/GenBank/DDBJ databases">
        <title>A high-quality genome assembly for Dillenia turbinata (Dilleniales).</title>
        <authorList>
            <person name="Chanderbali A."/>
        </authorList>
    </citation>
    <scope>NUCLEOTIDE SEQUENCE [LARGE SCALE GENOMIC DNA]</scope>
    <source>
        <strain evidence="3">LSX21</strain>
        <tissue evidence="3">Leaf</tissue>
    </source>
</reference>
<sequence>MLAKNLSLGHLDLLLQRCMKLKALKPGKQIHAILVALGMDTNQMSMNSKLVGMYASCGDLENARSVFDNIQTPSIFAFNWMILSYAFHGFCEKAIGYFTLIEKFRIYPNKFTFSCVLKACVGLMDLCKGKEIHGVIYKMGFEDDACVGNALVDMYAKCGQVGIARKVFDKMIVRDVATWTSMICGYLNFGILEEAVNLFERMTLVGVERNEFTWNAMIAGHARQGDCDGAFKFLARMKREGFVPDLVTWNASISGFAQSGRSKEALKLFKAMLSAGVVPNNVTIAGLLPACGSKGSIKRGKEIHGFMYRIGLDVNLHLGSALIDMYCECGCVKCAWNVFSRMLVKNITTWNAMIGCYGKHGMVESSIRLFERMQKVGIHPNEVTFVSILSACSHGGFVEEGIKIFKMMKKDYTVKLCKEHYNCVIDLLSRSGMMDEAYHLLKENKLELNDSIVGAFLNGCKLHGRGDLAKSMADDFLRLKMSEPASFVTLSNIYANGGEWDVVESTRNVMKKKGVHKMPGSSWVEKGDGYVDTIIH</sequence>
<organism evidence="3 4">
    <name type="scientific">Dillenia turbinata</name>
    <dbReference type="NCBI Taxonomy" id="194707"/>
    <lineage>
        <taxon>Eukaryota</taxon>
        <taxon>Viridiplantae</taxon>
        <taxon>Streptophyta</taxon>
        <taxon>Embryophyta</taxon>
        <taxon>Tracheophyta</taxon>
        <taxon>Spermatophyta</taxon>
        <taxon>Magnoliopsida</taxon>
        <taxon>eudicotyledons</taxon>
        <taxon>Gunneridae</taxon>
        <taxon>Pentapetalae</taxon>
        <taxon>Dilleniales</taxon>
        <taxon>Dilleniaceae</taxon>
        <taxon>Dillenia</taxon>
    </lineage>
</organism>
<feature type="repeat" description="PPR" evidence="2">
    <location>
        <begin position="175"/>
        <end position="209"/>
    </location>
</feature>
<protein>
    <submittedName>
        <fullName evidence="3">Pentatricopeptide repeat</fullName>
    </submittedName>
</protein>
<comment type="caution">
    <text evidence="3">The sequence shown here is derived from an EMBL/GenBank/DDBJ whole genome shotgun (WGS) entry which is preliminary data.</text>
</comment>
<dbReference type="Gene3D" id="1.25.40.10">
    <property type="entry name" value="Tetratricopeptide repeat domain"/>
    <property type="match status" value="4"/>
</dbReference>
<dbReference type="Proteomes" id="UP001370490">
    <property type="component" value="Unassembled WGS sequence"/>
</dbReference>
<feature type="repeat" description="PPR" evidence="2">
    <location>
        <begin position="346"/>
        <end position="380"/>
    </location>
</feature>
<evidence type="ECO:0000256" key="2">
    <source>
        <dbReference type="PROSITE-ProRule" id="PRU00708"/>
    </source>
</evidence>
<gene>
    <name evidence="3" type="ORF">RJ641_007412</name>
</gene>
<dbReference type="InterPro" id="IPR011990">
    <property type="entry name" value="TPR-like_helical_dom_sf"/>
</dbReference>
<dbReference type="PANTHER" id="PTHR47926">
    <property type="entry name" value="PENTATRICOPEPTIDE REPEAT-CONTAINING PROTEIN"/>
    <property type="match status" value="1"/>
</dbReference>